<dbReference type="SUPFAM" id="SSF55174">
    <property type="entry name" value="Alpha-L RNA-binding motif"/>
    <property type="match status" value="1"/>
</dbReference>
<dbReference type="Proteomes" id="UP000285295">
    <property type="component" value="Unassembled WGS sequence"/>
</dbReference>
<dbReference type="AlphaFoldDB" id="A0A443KA89"/>
<accession>A0A443KA89</accession>
<dbReference type="PROSITE" id="PS50889">
    <property type="entry name" value="S4"/>
    <property type="match status" value="1"/>
</dbReference>
<reference evidence="3 4" key="1">
    <citation type="submission" date="2019-01" db="EMBL/GenBank/DDBJ databases">
        <title>Sinorhodobacter populi sp. nov. isolated from the symptomatic bark tissue of Populus euramericana canker.</title>
        <authorList>
            <person name="Xu G."/>
        </authorList>
    </citation>
    <scope>NUCLEOTIDE SEQUENCE [LARGE SCALE GENOMIC DNA]</scope>
    <source>
        <strain evidence="3 4">D19-10-3-21</strain>
    </source>
</reference>
<evidence type="ECO:0000313" key="3">
    <source>
        <dbReference type="EMBL" id="RWR29741.1"/>
    </source>
</evidence>
<sequence length="100" mass="10665">MEARIRIDKWLWHARLVKTRGRAADLVSGGKVRVNGARIEKPGRAVGPGDVLTVSVAGRVRLLRILDCGLRRGPAGEAAELFLDLEAAVPPEGGMGEQAS</sequence>
<dbReference type="InterPro" id="IPR036986">
    <property type="entry name" value="S4_RNA-bd_sf"/>
</dbReference>
<evidence type="ECO:0000313" key="4">
    <source>
        <dbReference type="Proteomes" id="UP000285295"/>
    </source>
</evidence>
<dbReference type="SMART" id="SM00363">
    <property type="entry name" value="S4"/>
    <property type="match status" value="1"/>
</dbReference>
<dbReference type="CDD" id="cd00165">
    <property type="entry name" value="S4"/>
    <property type="match status" value="1"/>
</dbReference>
<keyword evidence="1" id="KW-0694">RNA-binding</keyword>
<dbReference type="EMBL" id="SAUX01000010">
    <property type="protein sequence ID" value="RWR29741.1"/>
    <property type="molecule type" value="Genomic_DNA"/>
</dbReference>
<dbReference type="Pfam" id="PF01479">
    <property type="entry name" value="S4"/>
    <property type="match status" value="1"/>
</dbReference>
<name>A0A443KA89_9RHOB</name>
<dbReference type="Gene3D" id="3.10.290.10">
    <property type="entry name" value="RNA-binding S4 domain"/>
    <property type="match status" value="1"/>
</dbReference>
<comment type="caution">
    <text evidence="3">The sequence shown here is derived from an EMBL/GenBank/DDBJ whole genome shotgun (WGS) entry which is preliminary data.</text>
</comment>
<reference evidence="3 4" key="2">
    <citation type="submission" date="2019-01" db="EMBL/GenBank/DDBJ databases">
        <authorList>
            <person name="Li Y."/>
        </authorList>
    </citation>
    <scope>NUCLEOTIDE SEQUENCE [LARGE SCALE GENOMIC DNA]</scope>
    <source>
        <strain evidence="3 4">D19-10-3-21</strain>
    </source>
</reference>
<organism evidence="3 4">
    <name type="scientific">Paenirhodobacter populi</name>
    <dbReference type="NCBI Taxonomy" id="2306993"/>
    <lineage>
        <taxon>Bacteria</taxon>
        <taxon>Pseudomonadati</taxon>
        <taxon>Pseudomonadota</taxon>
        <taxon>Alphaproteobacteria</taxon>
        <taxon>Rhodobacterales</taxon>
        <taxon>Rhodobacter group</taxon>
        <taxon>Paenirhodobacter</taxon>
    </lineage>
</organism>
<evidence type="ECO:0000259" key="2">
    <source>
        <dbReference type="SMART" id="SM00363"/>
    </source>
</evidence>
<dbReference type="GO" id="GO:0003723">
    <property type="term" value="F:RNA binding"/>
    <property type="evidence" value="ECO:0007669"/>
    <property type="project" value="UniProtKB-KW"/>
</dbReference>
<dbReference type="OrthoDB" id="9797176at2"/>
<evidence type="ECO:0000256" key="1">
    <source>
        <dbReference type="PROSITE-ProRule" id="PRU00182"/>
    </source>
</evidence>
<protein>
    <submittedName>
        <fullName evidence="3">RNA-binding S4 domain-containing protein</fullName>
    </submittedName>
</protein>
<gene>
    <name evidence="3" type="ORF">D2T31_09895</name>
</gene>
<proteinExistence type="predicted"/>
<feature type="domain" description="RNA-binding S4" evidence="2">
    <location>
        <begin position="5"/>
        <end position="71"/>
    </location>
</feature>
<dbReference type="InterPro" id="IPR002942">
    <property type="entry name" value="S4_RNA-bd"/>
</dbReference>
<dbReference type="RefSeq" id="WP_128237246.1">
    <property type="nucleotide sequence ID" value="NZ_SAUX01000010.1"/>
</dbReference>